<evidence type="ECO:0000313" key="1">
    <source>
        <dbReference type="EMBL" id="SBR42990.1"/>
    </source>
</evidence>
<proteinExistence type="predicted"/>
<feature type="non-terminal residue" evidence="1">
    <location>
        <position position="70"/>
    </location>
</feature>
<dbReference type="EMBL" id="HAEF01005608">
    <property type="protein sequence ID" value="SBR42990.1"/>
    <property type="molecule type" value="Transcribed_RNA"/>
</dbReference>
<protein>
    <submittedName>
        <fullName evidence="1">Uncharacterized protein</fullName>
    </submittedName>
</protein>
<sequence>ASPKEGQKGENMCRFDQAQQSSEARKVYAADTGRHCTQALWSHSVFHNGCFKWILANTTRGRQQKADHIH</sequence>
<accession>A0A1A8LDS9</accession>
<name>A0A1A8LDS9_9TELE</name>
<reference evidence="1" key="1">
    <citation type="submission" date="2016-05" db="EMBL/GenBank/DDBJ databases">
        <authorList>
            <person name="Lavstsen T."/>
            <person name="Jespersen J.S."/>
        </authorList>
    </citation>
    <scope>NUCLEOTIDE SEQUENCE</scope>
    <source>
        <tissue evidence="1">Brain</tissue>
    </source>
</reference>
<reference evidence="1" key="2">
    <citation type="submission" date="2016-06" db="EMBL/GenBank/DDBJ databases">
        <title>The genome of a short-lived fish provides insights into sex chromosome evolution and the genetic control of aging.</title>
        <authorList>
            <person name="Reichwald K."/>
            <person name="Felder M."/>
            <person name="Petzold A."/>
            <person name="Koch P."/>
            <person name="Groth M."/>
            <person name="Platzer M."/>
        </authorList>
    </citation>
    <scope>NUCLEOTIDE SEQUENCE</scope>
    <source>
        <tissue evidence="1">Brain</tissue>
    </source>
</reference>
<dbReference type="AlphaFoldDB" id="A0A1A8LDS9"/>
<organism evidence="1">
    <name type="scientific">Nothobranchius pienaari</name>
    <dbReference type="NCBI Taxonomy" id="704102"/>
    <lineage>
        <taxon>Eukaryota</taxon>
        <taxon>Metazoa</taxon>
        <taxon>Chordata</taxon>
        <taxon>Craniata</taxon>
        <taxon>Vertebrata</taxon>
        <taxon>Euteleostomi</taxon>
        <taxon>Actinopterygii</taxon>
        <taxon>Neopterygii</taxon>
        <taxon>Teleostei</taxon>
        <taxon>Neoteleostei</taxon>
        <taxon>Acanthomorphata</taxon>
        <taxon>Ovalentaria</taxon>
        <taxon>Atherinomorphae</taxon>
        <taxon>Cyprinodontiformes</taxon>
        <taxon>Nothobranchiidae</taxon>
        <taxon>Nothobranchius</taxon>
    </lineage>
</organism>
<gene>
    <name evidence="1" type="primary">BX640584.1</name>
</gene>
<feature type="non-terminal residue" evidence="1">
    <location>
        <position position="1"/>
    </location>
</feature>